<dbReference type="KEGG" id="hir:HETIRDRAFT_384394"/>
<dbReference type="AlphaFoldDB" id="W4K9B4"/>
<dbReference type="EMBL" id="KI925458">
    <property type="protein sequence ID" value="ETW81945.1"/>
    <property type="molecule type" value="Genomic_DNA"/>
</dbReference>
<organism evidence="1 2">
    <name type="scientific">Heterobasidion irregulare (strain TC 32-1)</name>
    <dbReference type="NCBI Taxonomy" id="747525"/>
    <lineage>
        <taxon>Eukaryota</taxon>
        <taxon>Fungi</taxon>
        <taxon>Dikarya</taxon>
        <taxon>Basidiomycota</taxon>
        <taxon>Agaricomycotina</taxon>
        <taxon>Agaricomycetes</taxon>
        <taxon>Russulales</taxon>
        <taxon>Bondarzewiaceae</taxon>
        <taxon>Heterobasidion</taxon>
        <taxon>Heterobasidion annosum species complex</taxon>
    </lineage>
</organism>
<keyword evidence="2" id="KW-1185">Reference proteome</keyword>
<dbReference type="Proteomes" id="UP000030671">
    <property type="component" value="Unassembled WGS sequence"/>
</dbReference>
<reference evidence="1 2" key="1">
    <citation type="journal article" date="2012" name="New Phytol.">
        <title>Insight into trade-off between wood decay and parasitism from the genome of a fungal forest pathogen.</title>
        <authorList>
            <person name="Olson A."/>
            <person name="Aerts A."/>
            <person name="Asiegbu F."/>
            <person name="Belbahri L."/>
            <person name="Bouzid O."/>
            <person name="Broberg A."/>
            <person name="Canback B."/>
            <person name="Coutinho P.M."/>
            <person name="Cullen D."/>
            <person name="Dalman K."/>
            <person name="Deflorio G."/>
            <person name="van Diepen L.T."/>
            <person name="Dunand C."/>
            <person name="Duplessis S."/>
            <person name="Durling M."/>
            <person name="Gonthier P."/>
            <person name="Grimwood J."/>
            <person name="Fossdal C.G."/>
            <person name="Hansson D."/>
            <person name="Henrissat B."/>
            <person name="Hietala A."/>
            <person name="Himmelstrand K."/>
            <person name="Hoffmeister D."/>
            <person name="Hogberg N."/>
            <person name="James T.Y."/>
            <person name="Karlsson M."/>
            <person name="Kohler A."/>
            <person name="Kues U."/>
            <person name="Lee Y.H."/>
            <person name="Lin Y.C."/>
            <person name="Lind M."/>
            <person name="Lindquist E."/>
            <person name="Lombard V."/>
            <person name="Lucas S."/>
            <person name="Lunden K."/>
            <person name="Morin E."/>
            <person name="Murat C."/>
            <person name="Park J."/>
            <person name="Raffaello T."/>
            <person name="Rouze P."/>
            <person name="Salamov A."/>
            <person name="Schmutz J."/>
            <person name="Solheim H."/>
            <person name="Stahlberg J."/>
            <person name="Velez H."/>
            <person name="de Vries R.P."/>
            <person name="Wiebenga A."/>
            <person name="Woodward S."/>
            <person name="Yakovlev I."/>
            <person name="Garbelotto M."/>
            <person name="Martin F."/>
            <person name="Grigoriev I.V."/>
            <person name="Stenlid J."/>
        </authorList>
    </citation>
    <scope>NUCLEOTIDE SEQUENCE [LARGE SCALE GENOMIC DNA]</scope>
    <source>
        <strain evidence="1 2">TC 32-1</strain>
    </source>
</reference>
<sequence>MCCIFCSRPSRHLVYCTVLIRQTFLSVYDAYSEFDGASGCTITMTSLCLPFLVSKFD</sequence>
<dbReference type="RefSeq" id="XP_009546535.1">
    <property type="nucleotide sequence ID" value="XM_009548240.1"/>
</dbReference>
<evidence type="ECO:0000313" key="2">
    <source>
        <dbReference type="Proteomes" id="UP000030671"/>
    </source>
</evidence>
<gene>
    <name evidence="1" type="ORF">HETIRDRAFT_384394</name>
</gene>
<dbReference type="HOGENOM" id="CLU_2996734_0_0_1"/>
<accession>W4K9B4</accession>
<proteinExistence type="predicted"/>
<protein>
    <submittedName>
        <fullName evidence="1">Uncharacterized protein</fullName>
    </submittedName>
</protein>
<dbReference type="InParanoid" id="W4K9B4"/>
<name>W4K9B4_HETIT</name>
<evidence type="ECO:0000313" key="1">
    <source>
        <dbReference type="EMBL" id="ETW81945.1"/>
    </source>
</evidence>
<dbReference type="GeneID" id="20672199"/>